<proteinExistence type="predicted"/>
<dbReference type="AlphaFoldDB" id="A0A381NVY9"/>
<dbReference type="Gene3D" id="3.40.50.150">
    <property type="entry name" value="Vaccinia Virus protein VP39"/>
    <property type="match status" value="1"/>
</dbReference>
<dbReference type="EMBL" id="UINC01000637">
    <property type="protein sequence ID" value="SUZ58720.1"/>
    <property type="molecule type" value="Genomic_DNA"/>
</dbReference>
<reference evidence="1" key="1">
    <citation type="submission" date="2018-05" db="EMBL/GenBank/DDBJ databases">
        <authorList>
            <person name="Lanie J.A."/>
            <person name="Ng W.-L."/>
            <person name="Kazmierczak K.M."/>
            <person name="Andrzejewski T.M."/>
            <person name="Davidsen T.M."/>
            <person name="Wayne K.J."/>
            <person name="Tettelin H."/>
            <person name="Glass J.I."/>
            <person name="Rusch D."/>
            <person name="Podicherti R."/>
            <person name="Tsui H.-C.T."/>
            <person name="Winkler M.E."/>
        </authorList>
    </citation>
    <scope>NUCLEOTIDE SEQUENCE</scope>
</reference>
<sequence length="224" mass="25482">MIADHILSAVEHENRPDADRERDANRKPAEVLDFFNIKTTDKIGEINSGRGYLSSIIAHALKDGGIVYAHTSPMSVERWKGNPIKKRLGEFPQDNMIPVVGEMESPNFPEQLDKIFNIMTYHDSVWTKADRGAMNSAIFESLNPGGVYGILDHNAKDGHGIDNCHDIHRIEKDFVIEEVISSGFIFDQESSILENSEDELIDMVFEKHIRDRTSRFILKFKKPE</sequence>
<name>A0A381NVY9_9ZZZZ</name>
<dbReference type="SUPFAM" id="SSF53335">
    <property type="entry name" value="S-adenosyl-L-methionine-dependent methyltransferases"/>
    <property type="match status" value="1"/>
</dbReference>
<gene>
    <name evidence="1" type="ORF">METZ01_LOCUS11574</name>
</gene>
<organism evidence="1">
    <name type="scientific">marine metagenome</name>
    <dbReference type="NCBI Taxonomy" id="408172"/>
    <lineage>
        <taxon>unclassified sequences</taxon>
        <taxon>metagenomes</taxon>
        <taxon>ecological metagenomes</taxon>
    </lineage>
</organism>
<evidence type="ECO:0000313" key="1">
    <source>
        <dbReference type="EMBL" id="SUZ58720.1"/>
    </source>
</evidence>
<protein>
    <recommendedName>
        <fullName evidence="2">Methyltransferase type 11 domain-containing protein</fullName>
    </recommendedName>
</protein>
<accession>A0A381NVY9</accession>
<evidence type="ECO:0008006" key="2">
    <source>
        <dbReference type="Google" id="ProtNLM"/>
    </source>
</evidence>
<dbReference type="InterPro" id="IPR029063">
    <property type="entry name" value="SAM-dependent_MTases_sf"/>
</dbReference>